<evidence type="ECO:0000259" key="4">
    <source>
        <dbReference type="Pfam" id="PF00294"/>
    </source>
</evidence>
<accession>A0A969TTB4</accession>
<sequence length="334" mass="37565">MSRIVTIGEMLVRYQTADNNPLSQSSRLDAYYGGAEANTAVTLGYLGHDVHYVTALPHEHPLTKAMKKHLRQAGVHTDMIYASEGRIGTYYLEKPVSVKQAEVYYDRSGASVLGLPELPINWEKLFSEKDWLHVTGITSALSSELRSLVKEALQQARHYGVKTSFDFNFRGKLWTPEEAAEAFREVLPLVDHCFAGWKDFAWLFNWEKQGSSYEEELTHFYQRLHHEFGVASAASTKRELLEDGSHRLTGYYFDGESLSASLPASFKPLDRVGGGDAFASGVLHGTMTNMPVDELLAFSIACSTLTHLVQGDQGDYEVQDILRFMQNQRQDVSR</sequence>
<evidence type="ECO:0000313" key="5">
    <source>
        <dbReference type="EMBL" id="NJP36085.1"/>
    </source>
</evidence>
<keyword evidence="3 5" id="KW-0418">Kinase</keyword>
<dbReference type="InterPro" id="IPR052700">
    <property type="entry name" value="Carb_kinase_PfkB-like"/>
</dbReference>
<comment type="caution">
    <text evidence="5">The sequence shown here is derived from an EMBL/GenBank/DDBJ whole genome shotgun (WGS) entry which is preliminary data.</text>
</comment>
<dbReference type="SUPFAM" id="SSF53613">
    <property type="entry name" value="Ribokinase-like"/>
    <property type="match status" value="1"/>
</dbReference>
<evidence type="ECO:0000256" key="3">
    <source>
        <dbReference type="ARBA" id="ARBA00022777"/>
    </source>
</evidence>
<dbReference type="Proteomes" id="UP000752012">
    <property type="component" value="Unassembled WGS sequence"/>
</dbReference>
<evidence type="ECO:0000313" key="6">
    <source>
        <dbReference type="Proteomes" id="UP000752012"/>
    </source>
</evidence>
<dbReference type="InterPro" id="IPR011611">
    <property type="entry name" value="PfkB_dom"/>
</dbReference>
<dbReference type="Gene3D" id="3.40.1190.20">
    <property type="match status" value="1"/>
</dbReference>
<dbReference type="Pfam" id="PF00294">
    <property type="entry name" value="PfkB"/>
    <property type="match status" value="1"/>
</dbReference>
<proteinExistence type="inferred from homology"/>
<organism evidence="5 6">
    <name type="scientific">Alkalicoccus luteus</name>
    <dbReference type="NCBI Taxonomy" id="1237094"/>
    <lineage>
        <taxon>Bacteria</taxon>
        <taxon>Bacillati</taxon>
        <taxon>Bacillota</taxon>
        <taxon>Bacilli</taxon>
        <taxon>Bacillales</taxon>
        <taxon>Bacillaceae</taxon>
        <taxon>Alkalicoccus</taxon>
    </lineage>
</organism>
<reference evidence="5 6" key="1">
    <citation type="submission" date="2020-03" db="EMBL/GenBank/DDBJ databases">
        <title>Assessment of the enzymatic potential of alkaline-tolerant lipase obtained from Bacillus luteus H11 (technogenic soil) for the bioremediation of saline soils contaminated with petroleum substances.</title>
        <authorList>
            <person name="Kalwasinska A."/>
        </authorList>
    </citation>
    <scope>NUCLEOTIDE SEQUENCE [LARGE SCALE GENOMIC DNA]</scope>
    <source>
        <strain evidence="5 6">H11</strain>
    </source>
</reference>
<dbReference type="PANTHER" id="PTHR43320">
    <property type="entry name" value="SUGAR KINASE"/>
    <property type="match status" value="1"/>
</dbReference>
<dbReference type="RefSeq" id="WP_168004366.1">
    <property type="nucleotide sequence ID" value="NZ_JAATHJ010000001.1"/>
</dbReference>
<protein>
    <submittedName>
        <fullName evidence="5">Sugar kinase</fullName>
    </submittedName>
</protein>
<dbReference type="EMBL" id="JAATHJ010000001">
    <property type="protein sequence ID" value="NJP36085.1"/>
    <property type="molecule type" value="Genomic_DNA"/>
</dbReference>
<dbReference type="PANTHER" id="PTHR43320:SF2">
    <property type="entry name" value="2-DEHYDRO-3-DEOXYGLUCONOKINASE_2-DEHYDRO-3-DEOXYGALACTONOKINASE"/>
    <property type="match status" value="1"/>
</dbReference>
<feature type="domain" description="Carbohydrate kinase PfkB" evidence="4">
    <location>
        <begin position="1"/>
        <end position="314"/>
    </location>
</feature>
<keyword evidence="6" id="KW-1185">Reference proteome</keyword>
<gene>
    <name evidence="5" type="ORF">HCN83_00600</name>
</gene>
<comment type="similarity">
    <text evidence="1">Belongs to the carbohydrate kinase PfkB family.</text>
</comment>
<evidence type="ECO:0000256" key="2">
    <source>
        <dbReference type="ARBA" id="ARBA00022679"/>
    </source>
</evidence>
<keyword evidence="2" id="KW-0808">Transferase</keyword>
<dbReference type="GO" id="GO:0016301">
    <property type="term" value="F:kinase activity"/>
    <property type="evidence" value="ECO:0007669"/>
    <property type="project" value="UniProtKB-KW"/>
</dbReference>
<dbReference type="InterPro" id="IPR029056">
    <property type="entry name" value="Ribokinase-like"/>
</dbReference>
<evidence type="ECO:0000256" key="1">
    <source>
        <dbReference type="ARBA" id="ARBA00010688"/>
    </source>
</evidence>
<dbReference type="AlphaFoldDB" id="A0A969TTB4"/>
<name>A0A969TTB4_9BACI</name>
<dbReference type="CDD" id="cd01166">
    <property type="entry name" value="KdgK"/>
    <property type="match status" value="1"/>
</dbReference>